<evidence type="ECO:0000313" key="2">
    <source>
        <dbReference type="EMBL" id="MBD0849219.1"/>
    </source>
</evidence>
<gene>
    <name evidence="2" type="ORF">HPE63_00940</name>
</gene>
<dbReference type="Proteomes" id="UP000598350">
    <property type="component" value="Unassembled WGS sequence"/>
</dbReference>
<sequence>MGKVKSNPDKLNPLGTYQKYIQECEDLKSELALNNKELSFLQQLLDRYFDEIVHTENLDEVRESLMRFQDLCYNCGRLKKRVEDQHQLLVDIMNGALDYDPTSLQKEQTWIEKCKSSIMKDCKTVKKEILNIANEVIQMNKDNNDLVFQA</sequence>
<evidence type="ECO:0000256" key="1">
    <source>
        <dbReference type="SAM" id="Coils"/>
    </source>
</evidence>
<dbReference type="EMBL" id="JABTCG010000001">
    <property type="protein sequence ID" value="MBD0849219.1"/>
    <property type="molecule type" value="Genomic_DNA"/>
</dbReference>
<keyword evidence="3" id="KW-1185">Reference proteome</keyword>
<reference evidence="2 3" key="1">
    <citation type="submission" date="2020-05" db="EMBL/GenBank/DDBJ databases">
        <title>The draft genome sequence of Maribacter arenosus CAU 1321.</title>
        <authorList>
            <person name="Mu L."/>
        </authorList>
    </citation>
    <scope>NUCLEOTIDE SEQUENCE [LARGE SCALE GENOMIC DNA]</scope>
    <source>
        <strain evidence="2 3">CAU 1321</strain>
    </source>
</reference>
<protein>
    <submittedName>
        <fullName evidence="2">Uncharacterized protein</fullName>
    </submittedName>
</protein>
<name>A0ABR7V6C4_9FLAO</name>
<keyword evidence="1" id="KW-0175">Coiled coil</keyword>
<comment type="caution">
    <text evidence="2">The sequence shown here is derived from an EMBL/GenBank/DDBJ whole genome shotgun (WGS) entry which is preliminary data.</text>
</comment>
<evidence type="ECO:0000313" key="3">
    <source>
        <dbReference type="Proteomes" id="UP000598350"/>
    </source>
</evidence>
<organism evidence="2 3">
    <name type="scientific">Maribacter arenosus</name>
    <dbReference type="NCBI Taxonomy" id="1854708"/>
    <lineage>
        <taxon>Bacteria</taxon>
        <taxon>Pseudomonadati</taxon>
        <taxon>Bacteroidota</taxon>
        <taxon>Flavobacteriia</taxon>
        <taxon>Flavobacteriales</taxon>
        <taxon>Flavobacteriaceae</taxon>
        <taxon>Maribacter</taxon>
    </lineage>
</organism>
<accession>A0ABR7V6C4</accession>
<dbReference type="RefSeq" id="WP_188312356.1">
    <property type="nucleotide sequence ID" value="NZ_JABTCG010000001.1"/>
</dbReference>
<feature type="coiled-coil region" evidence="1">
    <location>
        <begin position="17"/>
        <end position="44"/>
    </location>
</feature>
<proteinExistence type="predicted"/>